<protein>
    <submittedName>
        <fullName evidence="1">Uncharacterized protein</fullName>
    </submittedName>
</protein>
<proteinExistence type="predicted"/>
<evidence type="ECO:0000313" key="2">
    <source>
        <dbReference type="Proteomes" id="UP001062846"/>
    </source>
</evidence>
<comment type="caution">
    <text evidence="1">The sequence shown here is derived from an EMBL/GenBank/DDBJ whole genome shotgun (WGS) entry which is preliminary data.</text>
</comment>
<accession>A0ACC0PZU6</accession>
<gene>
    <name evidence="1" type="ORF">RHMOL_Rhmol01G0082500</name>
</gene>
<reference evidence="1" key="1">
    <citation type="submission" date="2022-02" db="EMBL/GenBank/DDBJ databases">
        <title>Plant Genome Project.</title>
        <authorList>
            <person name="Zhang R.-G."/>
        </authorList>
    </citation>
    <scope>NUCLEOTIDE SEQUENCE</scope>
    <source>
        <strain evidence="1">AT1</strain>
    </source>
</reference>
<dbReference type="EMBL" id="CM046388">
    <property type="protein sequence ID" value="KAI8571000.1"/>
    <property type="molecule type" value="Genomic_DNA"/>
</dbReference>
<organism evidence="1 2">
    <name type="scientific">Rhododendron molle</name>
    <name type="common">Chinese azalea</name>
    <name type="synonym">Azalea mollis</name>
    <dbReference type="NCBI Taxonomy" id="49168"/>
    <lineage>
        <taxon>Eukaryota</taxon>
        <taxon>Viridiplantae</taxon>
        <taxon>Streptophyta</taxon>
        <taxon>Embryophyta</taxon>
        <taxon>Tracheophyta</taxon>
        <taxon>Spermatophyta</taxon>
        <taxon>Magnoliopsida</taxon>
        <taxon>eudicotyledons</taxon>
        <taxon>Gunneridae</taxon>
        <taxon>Pentapetalae</taxon>
        <taxon>asterids</taxon>
        <taxon>Ericales</taxon>
        <taxon>Ericaceae</taxon>
        <taxon>Ericoideae</taxon>
        <taxon>Rhodoreae</taxon>
        <taxon>Rhododendron</taxon>
    </lineage>
</organism>
<name>A0ACC0PZU6_RHOML</name>
<evidence type="ECO:0000313" key="1">
    <source>
        <dbReference type="EMBL" id="KAI8571000.1"/>
    </source>
</evidence>
<sequence>MTLSHLFCTEGEGLILFRSALVLGVVVDALRAYPTCILLQAREEELRIWFLYHDGRRPKVSFVVPPSPSGYGGLQLEGSDEVDIPMYQIGADKVKIPIDVTHSNTYVKKWAIDLIYEADEIHKGNDTWCQVVHNIQL</sequence>
<keyword evidence="2" id="KW-1185">Reference proteome</keyword>
<dbReference type="Proteomes" id="UP001062846">
    <property type="component" value="Chromosome 1"/>
</dbReference>